<proteinExistence type="predicted"/>
<accession>A0A6J6VWR0</accession>
<evidence type="ECO:0000313" key="1">
    <source>
        <dbReference type="EMBL" id="CAB4775796.1"/>
    </source>
</evidence>
<organism evidence="1">
    <name type="scientific">freshwater metagenome</name>
    <dbReference type="NCBI Taxonomy" id="449393"/>
    <lineage>
        <taxon>unclassified sequences</taxon>
        <taxon>metagenomes</taxon>
        <taxon>ecological metagenomes</taxon>
    </lineage>
</organism>
<sequence length="77" mass="8645">MAHLEELSKKYFRAACAGDVKSGEMLLKLSERRAKLLGLDAPIQTQLEVITYDSNELIKQYEILKRAAISSGQDSME</sequence>
<reference evidence="1" key="1">
    <citation type="submission" date="2020-05" db="EMBL/GenBank/DDBJ databases">
        <authorList>
            <person name="Chiriac C."/>
            <person name="Salcher M."/>
            <person name="Ghai R."/>
            <person name="Kavagutti S V."/>
        </authorList>
    </citation>
    <scope>NUCLEOTIDE SEQUENCE</scope>
</reference>
<gene>
    <name evidence="1" type="ORF">UFOPK2918_00562</name>
</gene>
<dbReference type="AlphaFoldDB" id="A0A6J6VWR0"/>
<dbReference type="EMBL" id="CAEZZT010000029">
    <property type="protein sequence ID" value="CAB4775796.1"/>
    <property type="molecule type" value="Genomic_DNA"/>
</dbReference>
<protein>
    <submittedName>
        <fullName evidence="1">Unannotated protein</fullName>
    </submittedName>
</protein>
<name>A0A6J6VWR0_9ZZZZ</name>